<dbReference type="Proteomes" id="UP000235392">
    <property type="component" value="Unassembled WGS sequence"/>
</dbReference>
<sequence>MRTSAMTRQILATFAQEILSPKHKNKLTEALKILAGEIQIVNGFSVHQDVEYRPRHTNTSYQANHDIIELPEGMEEGESPDGNLEEPRRVFVFQEKIPSY</sequence>
<comment type="caution">
    <text evidence="1">The sequence shown here is derived from an EMBL/GenBank/DDBJ whole genome shotgun (WGS) entry which is preliminary data.</text>
</comment>
<evidence type="ECO:0000313" key="1">
    <source>
        <dbReference type="EMBL" id="PLW19509.1"/>
    </source>
</evidence>
<dbReference type="EMBL" id="PGCI01000713">
    <property type="protein sequence ID" value="PLW19509.1"/>
    <property type="molecule type" value="Genomic_DNA"/>
</dbReference>
<protein>
    <submittedName>
        <fullName evidence="1">Uncharacterized protein</fullName>
    </submittedName>
</protein>
<evidence type="ECO:0000313" key="2">
    <source>
        <dbReference type="Proteomes" id="UP000235392"/>
    </source>
</evidence>
<organism evidence="1 2">
    <name type="scientific">Puccinia coronata f. sp. avenae</name>
    <dbReference type="NCBI Taxonomy" id="200324"/>
    <lineage>
        <taxon>Eukaryota</taxon>
        <taxon>Fungi</taxon>
        <taxon>Dikarya</taxon>
        <taxon>Basidiomycota</taxon>
        <taxon>Pucciniomycotina</taxon>
        <taxon>Pucciniomycetes</taxon>
        <taxon>Pucciniales</taxon>
        <taxon>Pucciniaceae</taxon>
        <taxon>Puccinia</taxon>
    </lineage>
</organism>
<accession>A0A2N5T1Z0</accession>
<proteinExistence type="predicted"/>
<dbReference type="AlphaFoldDB" id="A0A2N5T1Z0"/>
<name>A0A2N5T1Z0_9BASI</name>
<reference evidence="1 2" key="1">
    <citation type="submission" date="2017-11" db="EMBL/GenBank/DDBJ databases">
        <title>De novo assembly and phasing of dikaryotic genomes from two isolates of Puccinia coronata f. sp. avenae, the causal agent of oat crown rust.</title>
        <authorList>
            <person name="Miller M.E."/>
            <person name="Zhang Y."/>
            <person name="Omidvar V."/>
            <person name="Sperschneider J."/>
            <person name="Schwessinger B."/>
            <person name="Raley C."/>
            <person name="Palmer J.M."/>
            <person name="Garnica D."/>
            <person name="Upadhyaya N."/>
            <person name="Rathjen J."/>
            <person name="Taylor J.M."/>
            <person name="Park R.F."/>
            <person name="Dodds P.N."/>
            <person name="Hirsch C.D."/>
            <person name="Kianian S.F."/>
            <person name="Figueroa M."/>
        </authorList>
    </citation>
    <scope>NUCLEOTIDE SEQUENCE [LARGE SCALE GENOMIC DNA]</scope>
    <source>
        <strain evidence="1">12SD80</strain>
    </source>
</reference>
<gene>
    <name evidence="1" type="ORF">PCASD_18937</name>
</gene>